<keyword evidence="1" id="KW-1133">Transmembrane helix</keyword>
<name>A0A8H3WNS8_9PEZI</name>
<keyword evidence="1" id="KW-0812">Transmembrane</keyword>
<keyword evidence="3" id="KW-1185">Reference proteome</keyword>
<evidence type="ECO:0000256" key="1">
    <source>
        <dbReference type="SAM" id="Phobius"/>
    </source>
</evidence>
<feature type="transmembrane region" description="Helical" evidence="1">
    <location>
        <begin position="6"/>
        <end position="25"/>
    </location>
</feature>
<dbReference type="AlphaFoldDB" id="A0A8H3WNS8"/>
<feature type="non-terminal residue" evidence="2">
    <location>
        <position position="1"/>
    </location>
</feature>
<accession>A0A8H3WNS8</accession>
<reference evidence="2 3" key="1">
    <citation type="submission" date="2019-12" db="EMBL/GenBank/DDBJ databases">
        <title>A genome sequence resource for the geographically widespread anthracnose pathogen Colletotrichum asianum.</title>
        <authorList>
            <person name="Meng Y."/>
        </authorList>
    </citation>
    <scope>NUCLEOTIDE SEQUENCE [LARGE SCALE GENOMIC DNA]</scope>
    <source>
        <strain evidence="2 3">ICMP 18580</strain>
    </source>
</reference>
<comment type="caution">
    <text evidence="2">The sequence shown here is derived from an EMBL/GenBank/DDBJ whole genome shotgun (WGS) entry which is preliminary data.</text>
</comment>
<gene>
    <name evidence="2" type="ORF">GQ607_002168</name>
</gene>
<proteinExistence type="predicted"/>
<organism evidence="2 3">
    <name type="scientific">Colletotrichum asianum</name>
    <dbReference type="NCBI Taxonomy" id="702518"/>
    <lineage>
        <taxon>Eukaryota</taxon>
        <taxon>Fungi</taxon>
        <taxon>Dikarya</taxon>
        <taxon>Ascomycota</taxon>
        <taxon>Pezizomycotina</taxon>
        <taxon>Sordariomycetes</taxon>
        <taxon>Hypocreomycetidae</taxon>
        <taxon>Glomerellales</taxon>
        <taxon>Glomerellaceae</taxon>
        <taxon>Colletotrichum</taxon>
        <taxon>Colletotrichum gloeosporioides species complex</taxon>
    </lineage>
</organism>
<evidence type="ECO:0000313" key="2">
    <source>
        <dbReference type="EMBL" id="KAF0330764.1"/>
    </source>
</evidence>
<dbReference type="Proteomes" id="UP000434172">
    <property type="component" value="Unassembled WGS sequence"/>
</dbReference>
<protein>
    <submittedName>
        <fullName evidence="2">Uncharacterized protein</fullName>
    </submittedName>
</protein>
<keyword evidence="1" id="KW-0472">Membrane</keyword>
<evidence type="ECO:0000313" key="3">
    <source>
        <dbReference type="Proteomes" id="UP000434172"/>
    </source>
</evidence>
<dbReference type="OrthoDB" id="10595823at2759"/>
<dbReference type="EMBL" id="WOWK01000006">
    <property type="protein sequence ID" value="KAF0330764.1"/>
    <property type="molecule type" value="Genomic_DNA"/>
</dbReference>
<sequence>SPSVSSLSSSVSPLVILVFLIYLDINTYPLTRDLPHIGSSTHWNSPNQAQMVLDSIRAQAPSARPLTLPTVARNRLTGHVFHIFDRPRQLCRFQCHRRVLLRNPLSTLTRKAMPTLDATSTSCWPATTILRCDVLNLPDPSLPELAHLPQIFRVAEITTLVALMCGLATSAGALNVLEASAQMKRVSVEFFSVVMTQTLTS</sequence>